<proteinExistence type="predicted"/>
<name>A0A926Z754_9CYAN</name>
<protein>
    <submittedName>
        <fullName evidence="2">Substrate-binding domain-containing protein</fullName>
    </submittedName>
</protein>
<dbReference type="PROSITE" id="PS50234">
    <property type="entry name" value="VWFA"/>
    <property type="match status" value="1"/>
</dbReference>
<comment type="caution">
    <text evidence="2">The sequence shown here is derived from an EMBL/GenBank/DDBJ whole genome shotgun (WGS) entry which is preliminary data.</text>
</comment>
<dbReference type="Pfam" id="PF13519">
    <property type="entry name" value="VWA_2"/>
    <property type="match status" value="1"/>
</dbReference>
<accession>A0A926Z754</accession>
<dbReference type="Gene3D" id="3.40.50.410">
    <property type="entry name" value="von Willebrand factor, type A domain"/>
    <property type="match status" value="1"/>
</dbReference>
<dbReference type="Pfam" id="PF13531">
    <property type="entry name" value="SBP_bac_11"/>
    <property type="match status" value="1"/>
</dbReference>
<dbReference type="Proteomes" id="UP000631421">
    <property type="component" value="Unassembled WGS sequence"/>
</dbReference>
<dbReference type="PANTHER" id="PTHR10338:SF108">
    <property type="entry name" value="INTER-ALPHA-TRYPSIN INHIBITOR HEAVY CHAIN H4-LIKE PROTEIN"/>
    <property type="match status" value="1"/>
</dbReference>
<feature type="domain" description="VWFA" evidence="1">
    <location>
        <begin position="385"/>
        <end position="561"/>
    </location>
</feature>
<reference evidence="2" key="2">
    <citation type="submission" date="2020-08" db="EMBL/GenBank/DDBJ databases">
        <authorList>
            <person name="Chen M."/>
            <person name="Teng W."/>
            <person name="Zhao L."/>
            <person name="Hu C."/>
            <person name="Zhou Y."/>
            <person name="Han B."/>
            <person name="Song L."/>
            <person name="Shu W."/>
        </authorList>
    </citation>
    <scope>NUCLEOTIDE SEQUENCE</scope>
    <source>
        <strain evidence="2">FACHB-1277</strain>
    </source>
</reference>
<dbReference type="InterPro" id="IPR002035">
    <property type="entry name" value="VWF_A"/>
</dbReference>
<keyword evidence="3" id="KW-1185">Reference proteome</keyword>
<organism evidence="2 3">
    <name type="scientific">Pseudanabaena cinerea FACHB-1277</name>
    <dbReference type="NCBI Taxonomy" id="2949581"/>
    <lineage>
        <taxon>Bacteria</taxon>
        <taxon>Bacillati</taxon>
        <taxon>Cyanobacteriota</taxon>
        <taxon>Cyanophyceae</taxon>
        <taxon>Pseudanabaenales</taxon>
        <taxon>Pseudanabaenaceae</taxon>
        <taxon>Pseudanabaena</taxon>
        <taxon>Pseudanabaena cinerea</taxon>
    </lineage>
</organism>
<reference evidence="2" key="1">
    <citation type="journal article" date="2015" name="ISME J.">
        <title>Draft Genome Sequence of Streptomyces incarnatus NRRL8089, which Produces the Nucleoside Antibiotic Sinefungin.</title>
        <authorList>
            <person name="Oshima K."/>
            <person name="Hattori M."/>
            <person name="Shimizu H."/>
            <person name="Fukuda K."/>
            <person name="Nemoto M."/>
            <person name="Inagaki K."/>
            <person name="Tamura T."/>
        </authorList>
    </citation>
    <scope>NUCLEOTIDE SEQUENCE</scope>
    <source>
        <strain evidence="2">FACHB-1277</strain>
    </source>
</reference>
<dbReference type="SMART" id="SM00327">
    <property type="entry name" value="VWA"/>
    <property type="match status" value="1"/>
</dbReference>
<sequence>MVATLSSSALIFVSCGNLNQSNNQPTGTNTGIQIKLLFGSALGDFCQQAAVKFNQQKPKLDNGQEFYIACEVKGSGDVVADVVAQSQQFKAGKLAAGAPELPAIISVDGEIYQNQLIFQINQIFPGQNYIPAIADSPLIASSPMVFMTSPEVAQGLSKLNAPFKTFVNANVLKDISPTAGVIPFTYVHTAPTRSNSGLQSLVAQYAEVSGKRPEQLTVADVQTYQNQVKQIQSKVTRYGVSTNALAKAMVTNGQFWAAIGSVYESSVIAANSSLQAGQPRYQAVYPKSTFSSNMRAIVPNAPWMDANKKAAAQKVVTYLQSNEAQQILTELGLRPGTPGVALGAKFTADFGVDPQAKYDSYRPPQPQVVEAMIKNWQEQAKKPSLVTVVIDTSGSMKGARIAAMQATLQAYVNSLTPKDTIAMMDFNTVINAPVVIEGTPEGKAKGLQYVASLKASGQTKLYDATLAGRNWLQQNLRKDGINAVLVLTDGADSGSSIPINQLLTELKKSGFETDQRISVFTIGYGDEKEFNPKALQDIAQQNAGYYTKGEPETIARLLADIQVEF</sequence>
<dbReference type="SUPFAM" id="SSF53850">
    <property type="entry name" value="Periplasmic binding protein-like II"/>
    <property type="match status" value="1"/>
</dbReference>
<dbReference type="AlphaFoldDB" id="A0A926Z754"/>
<dbReference type="SUPFAM" id="SSF53300">
    <property type="entry name" value="vWA-like"/>
    <property type="match status" value="1"/>
</dbReference>
<dbReference type="PANTHER" id="PTHR10338">
    <property type="entry name" value="INTER-ALPHA-TRYPSIN INHIBITOR HEAVY CHAIN FAMILY MEMBER"/>
    <property type="match status" value="1"/>
</dbReference>
<evidence type="ECO:0000313" key="2">
    <source>
        <dbReference type="EMBL" id="MBD2151716.1"/>
    </source>
</evidence>
<evidence type="ECO:0000259" key="1">
    <source>
        <dbReference type="PROSITE" id="PS50234"/>
    </source>
</evidence>
<dbReference type="InterPro" id="IPR036465">
    <property type="entry name" value="vWFA_dom_sf"/>
</dbReference>
<dbReference type="Gene3D" id="3.40.190.10">
    <property type="entry name" value="Periplasmic binding protein-like II"/>
    <property type="match status" value="1"/>
</dbReference>
<evidence type="ECO:0000313" key="3">
    <source>
        <dbReference type="Proteomes" id="UP000631421"/>
    </source>
</evidence>
<gene>
    <name evidence="2" type="ORF">H6F44_16540</name>
</gene>
<dbReference type="InterPro" id="IPR050934">
    <property type="entry name" value="ITIH"/>
</dbReference>
<dbReference type="EMBL" id="JACJPY010000064">
    <property type="protein sequence ID" value="MBD2151716.1"/>
    <property type="molecule type" value="Genomic_DNA"/>
</dbReference>